<dbReference type="AlphaFoldDB" id="A0A1C7NKD3"/>
<accession>A0A1C7NKD3</accession>
<evidence type="ECO:0000313" key="2">
    <source>
        <dbReference type="EMBL" id="OBZ89591.1"/>
    </source>
</evidence>
<keyword evidence="1" id="KW-1133">Transmembrane helix</keyword>
<feature type="transmembrane region" description="Helical" evidence="1">
    <location>
        <begin position="12"/>
        <end position="28"/>
    </location>
</feature>
<keyword evidence="1" id="KW-0472">Membrane</keyword>
<keyword evidence="1" id="KW-0812">Transmembrane</keyword>
<dbReference type="EMBL" id="LUGH01000087">
    <property type="protein sequence ID" value="OBZ89591.1"/>
    <property type="molecule type" value="Genomic_DNA"/>
</dbReference>
<dbReference type="OrthoDB" id="1684102at2759"/>
<keyword evidence="3" id="KW-1185">Reference proteome</keyword>
<comment type="caution">
    <text evidence="2">The sequence shown here is derived from an EMBL/GenBank/DDBJ whole genome shotgun (WGS) entry which is preliminary data.</text>
</comment>
<sequence length="505" mass="58847">MLIKQSSLKQTLVFITLTTAIVFIWSQIDSIKRLSDQHKPIVTPYETDPVSWPIQRQENEPILRQASLFPEAVFSEDNSQPLPPVTAVINRVDRNRQGVIETIDHLSKYPFIKEIMIYNQLIEKPLSLENLSFTKPIQLIETPLTNAGKFSVCANATYDHCYFQDDLWLDTYLDSLYTHSMRYPEHFVVHIRPSNYIDYMTWRFKNQANLLHTGYADLRYGAFVSRQKVKRFLNQVKVYGLDTNQLRFADVYFSIWLNQYPYMITNALLSSGRDSFKQVDTVNNRKQVQHHIYQALTLLEAGLMSNISRKAFDTTSLMPTVKERDVRSSCFNDRCLFITNMSSMPDIESDQHFEFNSSLITNISLYEQAVQNHILPSKTSFIHHYEGQAVDLNSKTCWRTLSNPKTGDYFGLYMTGDIQTKRIRIYTPYRFKQPLDKVFEVTAQYVMYGSWENCTIQLSPAQFSLIGFQLVCPYHQPIKSIRIIFRQDLQESFELCGLGIDNFVI</sequence>
<name>A0A1C7NKD3_9FUNG</name>
<reference evidence="2 3" key="1">
    <citation type="submission" date="2016-03" db="EMBL/GenBank/DDBJ databases">
        <title>Choanephora cucurbitarum.</title>
        <authorList>
            <person name="Min B."/>
            <person name="Park H."/>
            <person name="Park J.-H."/>
            <person name="Shin H.-D."/>
            <person name="Choi I.-G."/>
        </authorList>
    </citation>
    <scope>NUCLEOTIDE SEQUENCE [LARGE SCALE GENOMIC DNA]</scope>
    <source>
        <strain evidence="2 3">KUS-F28377</strain>
    </source>
</reference>
<protein>
    <submittedName>
        <fullName evidence="2">Uncharacterized protein</fullName>
    </submittedName>
</protein>
<dbReference type="Proteomes" id="UP000093000">
    <property type="component" value="Unassembled WGS sequence"/>
</dbReference>
<proteinExistence type="predicted"/>
<organism evidence="2 3">
    <name type="scientific">Choanephora cucurbitarum</name>
    <dbReference type="NCBI Taxonomy" id="101091"/>
    <lineage>
        <taxon>Eukaryota</taxon>
        <taxon>Fungi</taxon>
        <taxon>Fungi incertae sedis</taxon>
        <taxon>Mucoromycota</taxon>
        <taxon>Mucoromycotina</taxon>
        <taxon>Mucoromycetes</taxon>
        <taxon>Mucorales</taxon>
        <taxon>Mucorineae</taxon>
        <taxon>Choanephoraceae</taxon>
        <taxon>Choanephoroideae</taxon>
        <taxon>Choanephora</taxon>
    </lineage>
</organism>
<gene>
    <name evidence="2" type="ORF">A0J61_02343</name>
</gene>
<evidence type="ECO:0000313" key="3">
    <source>
        <dbReference type="Proteomes" id="UP000093000"/>
    </source>
</evidence>
<dbReference type="InParanoid" id="A0A1C7NKD3"/>
<dbReference type="STRING" id="101091.A0A1C7NKD3"/>
<evidence type="ECO:0000256" key="1">
    <source>
        <dbReference type="SAM" id="Phobius"/>
    </source>
</evidence>